<reference evidence="1 2" key="1">
    <citation type="journal article" date="2013" name="MBio">
        <title>Genome sequencing of the plant pathogen Taphrina deformans, the causal agent of peach leaf curl.</title>
        <authorList>
            <person name="Cisse O.H."/>
            <person name="Almeida J.M.G.C.F."/>
            <person name="Fonseca A."/>
            <person name="Kumar A.A."/>
            <person name="Salojaervi J."/>
            <person name="Overmyer K."/>
            <person name="Hauser P.M."/>
            <person name="Pagni M."/>
        </authorList>
    </citation>
    <scope>NUCLEOTIDE SEQUENCE [LARGE SCALE GENOMIC DNA]</scope>
    <source>
        <strain evidence="2">PYCC 5710 / ATCC 11124 / CBS 356.35 / IMI 108563 / JCM 9778 / NBRC 8474</strain>
    </source>
</reference>
<organism evidence="1 2">
    <name type="scientific">Taphrina deformans (strain PYCC 5710 / ATCC 11124 / CBS 356.35 / IMI 108563 / JCM 9778 / NBRC 8474)</name>
    <name type="common">Peach leaf curl fungus</name>
    <name type="synonym">Lalaria deformans</name>
    <dbReference type="NCBI Taxonomy" id="1097556"/>
    <lineage>
        <taxon>Eukaryota</taxon>
        <taxon>Fungi</taxon>
        <taxon>Dikarya</taxon>
        <taxon>Ascomycota</taxon>
        <taxon>Taphrinomycotina</taxon>
        <taxon>Taphrinomycetes</taxon>
        <taxon>Taphrinales</taxon>
        <taxon>Taphrinaceae</taxon>
        <taxon>Taphrina</taxon>
    </lineage>
</organism>
<evidence type="ECO:0000313" key="2">
    <source>
        <dbReference type="Proteomes" id="UP000013776"/>
    </source>
</evidence>
<evidence type="ECO:0000313" key="1">
    <source>
        <dbReference type="EMBL" id="CCG82465.1"/>
    </source>
</evidence>
<accession>R4X9Q7</accession>
<gene>
    <name evidence="1" type="ORF">TAPDE_002472</name>
</gene>
<name>R4X9Q7_TAPDE</name>
<dbReference type="Pfam" id="PF12709">
    <property type="entry name" value="Fungal_TACC"/>
    <property type="match status" value="1"/>
</dbReference>
<dbReference type="EMBL" id="CAHR02000085">
    <property type="protein sequence ID" value="CCG82465.1"/>
    <property type="molecule type" value="Genomic_DNA"/>
</dbReference>
<comment type="caution">
    <text evidence="1">The sequence shown here is derived from an EMBL/GenBank/DDBJ whole genome shotgun (WGS) entry which is preliminary data.</text>
</comment>
<proteinExistence type="predicted"/>
<sequence length="146" mass="16724">MVQFLVSIVQYEFGRRLLSRVCIYTLHDLDQIKAEFDQVKREFEARIQTLHEELATSVSNTNHHKALAAQGESLHAEYSKKHVRKVTALKTDWERKTVERLALKDAKIAEKDGLITQLQGVLAQEREEKKEVIAMAEAVLALQQQG</sequence>
<dbReference type="AlphaFoldDB" id="R4X9Q7"/>
<dbReference type="Proteomes" id="UP000013776">
    <property type="component" value="Unassembled WGS sequence"/>
</dbReference>
<dbReference type="VEuPathDB" id="FungiDB:TAPDE_002472"/>
<protein>
    <submittedName>
        <fullName evidence="1">Uncharacterized protein</fullName>
    </submittedName>
</protein>
<dbReference type="OrthoDB" id="10660587at2759"/>
<dbReference type="InterPro" id="IPR024312">
    <property type="entry name" value="TACC_fungi"/>
</dbReference>
<keyword evidence="2" id="KW-1185">Reference proteome</keyword>